<reference evidence="1" key="1">
    <citation type="journal article" date="2015" name="Nature">
        <title>Complex archaea that bridge the gap between prokaryotes and eukaryotes.</title>
        <authorList>
            <person name="Spang A."/>
            <person name="Saw J.H."/>
            <person name="Jorgensen S.L."/>
            <person name="Zaremba-Niedzwiedzka K."/>
            <person name="Martijn J."/>
            <person name="Lind A.E."/>
            <person name="van Eijk R."/>
            <person name="Schleper C."/>
            <person name="Guy L."/>
            <person name="Ettema T.J."/>
        </authorList>
    </citation>
    <scope>NUCLEOTIDE SEQUENCE</scope>
</reference>
<gene>
    <name evidence="1" type="ORF">LCGC14_1896080</name>
</gene>
<dbReference type="EMBL" id="LAZR01019771">
    <property type="protein sequence ID" value="KKL91301.1"/>
    <property type="molecule type" value="Genomic_DNA"/>
</dbReference>
<evidence type="ECO:0000313" key="1">
    <source>
        <dbReference type="EMBL" id="KKL91301.1"/>
    </source>
</evidence>
<organism evidence="1">
    <name type="scientific">marine sediment metagenome</name>
    <dbReference type="NCBI Taxonomy" id="412755"/>
    <lineage>
        <taxon>unclassified sequences</taxon>
        <taxon>metagenomes</taxon>
        <taxon>ecological metagenomes</taxon>
    </lineage>
</organism>
<proteinExistence type="predicted"/>
<name>A0A0F9GLF1_9ZZZZ</name>
<protein>
    <submittedName>
        <fullName evidence="1">Uncharacterized protein</fullName>
    </submittedName>
</protein>
<accession>A0A0F9GLF1</accession>
<sequence length="58" mass="6648">MNDYHIVWEIDLYAETPEKAAQLAWDIQHEDSTADHFEVTDRKTGEEVDVNLSEVGGE</sequence>
<dbReference type="AlphaFoldDB" id="A0A0F9GLF1"/>
<comment type="caution">
    <text evidence="1">The sequence shown here is derived from an EMBL/GenBank/DDBJ whole genome shotgun (WGS) entry which is preliminary data.</text>
</comment>